<feature type="compositionally biased region" description="Polar residues" evidence="1">
    <location>
        <begin position="129"/>
        <end position="145"/>
    </location>
</feature>
<feature type="compositionally biased region" description="Basic and acidic residues" evidence="1">
    <location>
        <begin position="79"/>
        <end position="96"/>
    </location>
</feature>
<evidence type="ECO:0000256" key="2">
    <source>
        <dbReference type="SAM" id="Phobius"/>
    </source>
</evidence>
<keyword evidence="2" id="KW-1133">Transmembrane helix</keyword>
<dbReference type="OrthoDB" id="5146489at2759"/>
<feature type="compositionally biased region" description="Pro residues" evidence="1">
    <location>
        <begin position="22"/>
        <end position="32"/>
    </location>
</feature>
<name>A0A9N9UP81_9HYPO</name>
<feature type="region of interest" description="Disordered" evidence="1">
    <location>
        <begin position="1"/>
        <end position="188"/>
    </location>
</feature>
<sequence length="830" mass="93616">MENTWSVRRLRPRGPAGAATPAPAPAVEPTPSKPSKAPAAKKKPAAAKKAPAPKSKPKNSRTKKEVKKEEVQPQQEEQEQARDVVSARDDSQRQERPAPLSTPRLNHPVPRLSPPMARSPPIERPPFINLSTRPNTAGPSGNNESPVWDDGPIRQSVEFSPESPPRGSSSHHESSSATLQDDTPIRRPDSRFGVVLTVDTPEASTFVWGRQPIDEQPRLERQDRPFVEAAPRLRRPQRPTFLESTPRVPVSQQAMVEREDELLYGLPIRRVKRVKRCLRGLVWLFCIMVLGLGFLLVVEDAHRFRNLEDGEELLLPVHQPVLDLSTVLMGFSLGPAGTDKLLRRSNAYIDNICQGPFKWEELRTYKKPPGESFEKEGKTKARERNMTSLFLSSAGDDRGMRAVAKLCQDAKGLSQALSRAGPIVGTAQKMALQDTARVIEEIQARLTTTTPPQDAGFPDLKGSLLSWIRPEIVSNDTSLWEDQQKVMNDYLLSFDKLGKDVTKAFEEVSIEEEPVSRAGTSNDEKLIGGSARKRTVPVWKRWLRHPLGSSLELAHLLKNDALDFHKLSQGIADIETHMSESCQNQDAKKRPGCPYTWDRSKVDRPTLDLDFHSLESRDKARKIAGALDWIDLERQVLRTILESENPKGPGLLDGECEVVLDSTKKGTGALISTRGWIHPDPISNRGQAYSALPICAPTRVFRPSTEKYDCKLPGSDDYWHDVWNMMGHTFGMPSRFDTQVSFKRDSHEDSNSNQQTRDILWRHDLKISQKSSVWWIVKDQVPHPTIKRLRTSFFWGSSPLRGFRLPTVEQQDVRLTRGLSRIRIFLWQYL</sequence>
<keyword evidence="2" id="KW-0472">Membrane</keyword>
<feature type="transmembrane region" description="Helical" evidence="2">
    <location>
        <begin position="277"/>
        <end position="298"/>
    </location>
</feature>
<proteinExistence type="predicted"/>
<keyword evidence="2" id="KW-0812">Transmembrane</keyword>
<organism evidence="3 4">
    <name type="scientific">Clonostachys byssicola</name>
    <dbReference type="NCBI Taxonomy" id="160290"/>
    <lineage>
        <taxon>Eukaryota</taxon>
        <taxon>Fungi</taxon>
        <taxon>Dikarya</taxon>
        <taxon>Ascomycota</taxon>
        <taxon>Pezizomycotina</taxon>
        <taxon>Sordariomycetes</taxon>
        <taxon>Hypocreomycetidae</taxon>
        <taxon>Hypocreales</taxon>
        <taxon>Bionectriaceae</taxon>
        <taxon>Clonostachys</taxon>
    </lineage>
</organism>
<dbReference type="EMBL" id="CABFNO020001527">
    <property type="protein sequence ID" value="CAG9994568.1"/>
    <property type="molecule type" value="Genomic_DNA"/>
</dbReference>
<dbReference type="Proteomes" id="UP000754883">
    <property type="component" value="Unassembled WGS sequence"/>
</dbReference>
<comment type="caution">
    <text evidence="3">The sequence shown here is derived from an EMBL/GenBank/DDBJ whole genome shotgun (WGS) entry which is preliminary data.</text>
</comment>
<evidence type="ECO:0000256" key="1">
    <source>
        <dbReference type="SAM" id="MobiDB-lite"/>
    </source>
</evidence>
<dbReference type="AlphaFoldDB" id="A0A9N9UP81"/>
<reference evidence="3" key="1">
    <citation type="submission" date="2021-10" db="EMBL/GenBank/DDBJ databases">
        <authorList>
            <person name="Piombo E."/>
        </authorList>
    </citation>
    <scope>NUCLEOTIDE SEQUENCE</scope>
</reference>
<protein>
    <submittedName>
        <fullName evidence="3">Uncharacterized protein</fullName>
    </submittedName>
</protein>
<gene>
    <name evidence="3" type="ORF">CBYS24578_00013503</name>
</gene>
<evidence type="ECO:0000313" key="4">
    <source>
        <dbReference type="Proteomes" id="UP000754883"/>
    </source>
</evidence>
<keyword evidence="4" id="KW-1185">Reference proteome</keyword>
<accession>A0A9N9UP81</accession>
<evidence type="ECO:0000313" key="3">
    <source>
        <dbReference type="EMBL" id="CAG9994568.1"/>
    </source>
</evidence>
<feature type="compositionally biased region" description="Basic and acidic residues" evidence="1">
    <location>
        <begin position="62"/>
        <end position="71"/>
    </location>
</feature>